<protein>
    <submittedName>
        <fullName evidence="2">Uncharacterized protein</fullName>
    </submittedName>
</protein>
<sequence length="190" mass="21468">MPARQSSLSTIVTSQKYNASIYNRRGWLTLHLSFMSSVSIKLLKRYDCVFGAVGVRQNAVVAKPVDGRERRYDDDGRPDDRHRFVDRQNRRKTVRNTRNRGRHGAHVAEILRGRRQSYLRGGRVEFVSNIGRLRAFVHRFGASVVKERADPAGADENGRQLQADEERGAAYAANEAPAEGAAPEDYHYGI</sequence>
<feature type="compositionally biased region" description="Basic and acidic residues" evidence="1">
    <location>
        <begin position="149"/>
        <end position="168"/>
    </location>
</feature>
<evidence type="ECO:0000313" key="2">
    <source>
        <dbReference type="EMBL" id="CAG9857411.1"/>
    </source>
</evidence>
<dbReference type="AlphaFoldDB" id="A0A9N9TG20"/>
<organism evidence="2 3">
    <name type="scientific">Phyllotreta striolata</name>
    <name type="common">Striped flea beetle</name>
    <name type="synonym">Crioceris striolata</name>
    <dbReference type="NCBI Taxonomy" id="444603"/>
    <lineage>
        <taxon>Eukaryota</taxon>
        <taxon>Metazoa</taxon>
        <taxon>Ecdysozoa</taxon>
        <taxon>Arthropoda</taxon>
        <taxon>Hexapoda</taxon>
        <taxon>Insecta</taxon>
        <taxon>Pterygota</taxon>
        <taxon>Neoptera</taxon>
        <taxon>Endopterygota</taxon>
        <taxon>Coleoptera</taxon>
        <taxon>Polyphaga</taxon>
        <taxon>Cucujiformia</taxon>
        <taxon>Chrysomeloidea</taxon>
        <taxon>Chrysomelidae</taxon>
        <taxon>Galerucinae</taxon>
        <taxon>Alticini</taxon>
        <taxon>Phyllotreta</taxon>
    </lineage>
</organism>
<accession>A0A9N9TG20</accession>
<evidence type="ECO:0000256" key="1">
    <source>
        <dbReference type="SAM" id="MobiDB-lite"/>
    </source>
</evidence>
<dbReference type="Proteomes" id="UP001153712">
    <property type="component" value="Chromosome 14"/>
</dbReference>
<feature type="compositionally biased region" description="Low complexity" evidence="1">
    <location>
        <begin position="169"/>
        <end position="183"/>
    </location>
</feature>
<name>A0A9N9TG20_PHYSR</name>
<feature type="region of interest" description="Disordered" evidence="1">
    <location>
        <begin position="149"/>
        <end position="190"/>
    </location>
</feature>
<keyword evidence="3" id="KW-1185">Reference proteome</keyword>
<reference evidence="2" key="1">
    <citation type="submission" date="2022-01" db="EMBL/GenBank/DDBJ databases">
        <authorList>
            <person name="King R."/>
        </authorList>
    </citation>
    <scope>NUCLEOTIDE SEQUENCE</scope>
</reference>
<evidence type="ECO:0000313" key="3">
    <source>
        <dbReference type="Proteomes" id="UP001153712"/>
    </source>
</evidence>
<dbReference type="EMBL" id="OU900107">
    <property type="protein sequence ID" value="CAG9857411.1"/>
    <property type="molecule type" value="Genomic_DNA"/>
</dbReference>
<gene>
    <name evidence="2" type="ORF">PHYEVI_LOCUS3816</name>
</gene>
<proteinExistence type="predicted"/>